<comment type="caution">
    <text evidence="10">The sequence shown here is derived from an EMBL/GenBank/DDBJ whole genome shotgun (WGS) entry which is preliminary data.</text>
</comment>
<comment type="similarity">
    <text evidence="2">Belongs to the nitronate monooxygenase family. NMO class I subfamily.</text>
</comment>
<organism evidence="10 11">
    <name type="scientific">Nostocoides japonicum T1-X7</name>
    <dbReference type="NCBI Taxonomy" id="1194083"/>
    <lineage>
        <taxon>Bacteria</taxon>
        <taxon>Bacillati</taxon>
        <taxon>Actinomycetota</taxon>
        <taxon>Actinomycetes</taxon>
        <taxon>Micrococcales</taxon>
        <taxon>Intrasporangiaceae</taxon>
        <taxon>Nostocoides</taxon>
    </lineage>
</organism>
<evidence type="ECO:0000256" key="2">
    <source>
        <dbReference type="ARBA" id="ARBA00009881"/>
    </source>
</evidence>
<dbReference type="Proteomes" id="UP000035721">
    <property type="component" value="Unassembled WGS sequence"/>
</dbReference>
<keyword evidence="3" id="KW-0216">Detoxification</keyword>
<dbReference type="InterPro" id="IPR001295">
    <property type="entry name" value="Dihydroorotate_DH_CS"/>
</dbReference>
<sequence length="337" mass="35157">MNPRSGLPRVVLAPMAGGPGTVALAAAVGAGGGFPFLPGGYLSPDRLAADVEILRAATDRPFGVNLFVPGPDRIELTQRAREYAAALAPMAELAGVELGRPTWDDDAYAGKLDALVQSPPAVVSFAFGWPGLDDVDRLHRVGAEVWVTLNDPAEVEWATELGVDGIVAQGGEAGGHRGGPVDNRRDHPTRDLVRAVRHLAPARTAVVAAGGVADGLVARALLDAGADAVAAGTAYLLADEAGTADVHRHALHTRSGTVVTRAFTGRSARALRTMWTERYSDAAPAAYPHVHHVTAPLRRHGKETGQPELVHLWAGTAHADARPGPAEQITEDLLAAL</sequence>
<keyword evidence="10" id="KW-0223">Dioxygenase</keyword>
<evidence type="ECO:0000256" key="7">
    <source>
        <dbReference type="ARBA" id="ARBA00023033"/>
    </source>
</evidence>
<evidence type="ECO:0000256" key="9">
    <source>
        <dbReference type="ARBA" id="ARBA00049401"/>
    </source>
</evidence>
<dbReference type="STRING" id="1194083.BN12_120022"/>
<evidence type="ECO:0000256" key="5">
    <source>
        <dbReference type="ARBA" id="ARBA00022643"/>
    </source>
</evidence>
<dbReference type="RefSeq" id="WP_048549925.1">
    <property type="nucleotide sequence ID" value="NZ_HF570958.1"/>
</dbReference>
<gene>
    <name evidence="10" type="ORF">BN12_120022</name>
</gene>
<evidence type="ECO:0000256" key="3">
    <source>
        <dbReference type="ARBA" id="ARBA00022575"/>
    </source>
</evidence>
<name>A0A077LWN9_9MICO</name>
<dbReference type="GO" id="GO:0018580">
    <property type="term" value="F:nitronate monooxygenase activity"/>
    <property type="evidence" value="ECO:0007669"/>
    <property type="project" value="InterPro"/>
</dbReference>
<evidence type="ECO:0000256" key="1">
    <source>
        <dbReference type="ARBA" id="ARBA00001917"/>
    </source>
</evidence>
<dbReference type="EMBL" id="CAJB01000024">
    <property type="protein sequence ID" value="CCH76340.1"/>
    <property type="molecule type" value="Genomic_DNA"/>
</dbReference>
<evidence type="ECO:0000256" key="6">
    <source>
        <dbReference type="ARBA" id="ARBA00023002"/>
    </source>
</evidence>
<dbReference type="PROSITE" id="PS00912">
    <property type="entry name" value="DHODEHASE_2"/>
    <property type="match status" value="1"/>
</dbReference>
<dbReference type="Pfam" id="PF03060">
    <property type="entry name" value="NMO"/>
    <property type="match status" value="1"/>
</dbReference>
<dbReference type="Gene3D" id="3.20.20.70">
    <property type="entry name" value="Aldolase class I"/>
    <property type="match status" value="1"/>
</dbReference>
<keyword evidence="6" id="KW-0560">Oxidoreductase</keyword>
<dbReference type="GO" id="GO:0006207">
    <property type="term" value="P:'de novo' pyrimidine nucleobase biosynthetic process"/>
    <property type="evidence" value="ECO:0007669"/>
    <property type="project" value="InterPro"/>
</dbReference>
<keyword evidence="5" id="KW-0288">FMN</keyword>
<dbReference type="OrthoDB" id="9778912at2"/>
<keyword evidence="4" id="KW-0285">Flavoprotein</keyword>
<evidence type="ECO:0000313" key="10">
    <source>
        <dbReference type="EMBL" id="CCH76340.1"/>
    </source>
</evidence>
<reference evidence="10 11" key="1">
    <citation type="journal article" date="2013" name="ISME J.">
        <title>A metabolic model for members of the genus Tetrasphaera involved in enhanced biological phosphorus removal.</title>
        <authorList>
            <person name="Kristiansen R."/>
            <person name="Nguyen H.T.T."/>
            <person name="Saunders A.M."/>
            <person name="Nielsen J.L."/>
            <person name="Wimmer R."/>
            <person name="Le V.Q."/>
            <person name="McIlroy S.J."/>
            <person name="Petrovski S."/>
            <person name="Seviour R.J."/>
            <person name="Calteau A."/>
            <person name="Nielsen K.L."/>
            <person name="Nielsen P.H."/>
        </authorList>
    </citation>
    <scope>NUCLEOTIDE SEQUENCE [LARGE SCALE GENOMIC DNA]</scope>
    <source>
        <strain evidence="10 11">T1-X7</strain>
    </source>
</reference>
<dbReference type="InterPro" id="IPR004136">
    <property type="entry name" value="NMO"/>
</dbReference>
<dbReference type="SUPFAM" id="SSF51412">
    <property type="entry name" value="Inosine monophosphate dehydrogenase (IMPDH)"/>
    <property type="match status" value="1"/>
</dbReference>
<dbReference type="AlphaFoldDB" id="A0A077LWN9"/>
<protein>
    <recommendedName>
        <fullName evidence="8">Propionate 3-nitronate monooxygenase</fullName>
    </recommendedName>
</protein>
<dbReference type="GO" id="GO:0016627">
    <property type="term" value="F:oxidoreductase activity, acting on the CH-CH group of donors"/>
    <property type="evidence" value="ECO:0007669"/>
    <property type="project" value="InterPro"/>
</dbReference>
<dbReference type="PANTHER" id="PTHR42747">
    <property type="entry name" value="NITRONATE MONOOXYGENASE-RELATED"/>
    <property type="match status" value="1"/>
</dbReference>
<keyword evidence="11" id="KW-1185">Reference proteome</keyword>
<dbReference type="PANTHER" id="PTHR42747:SF3">
    <property type="entry name" value="NITRONATE MONOOXYGENASE-RELATED"/>
    <property type="match status" value="1"/>
</dbReference>
<evidence type="ECO:0000256" key="4">
    <source>
        <dbReference type="ARBA" id="ARBA00022630"/>
    </source>
</evidence>
<proteinExistence type="inferred from homology"/>
<dbReference type="GO" id="GO:0051213">
    <property type="term" value="F:dioxygenase activity"/>
    <property type="evidence" value="ECO:0007669"/>
    <property type="project" value="UniProtKB-KW"/>
</dbReference>
<dbReference type="CDD" id="cd04730">
    <property type="entry name" value="NPD_like"/>
    <property type="match status" value="1"/>
</dbReference>
<evidence type="ECO:0000256" key="8">
    <source>
        <dbReference type="ARBA" id="ARBA00031155"/>
    </source>
</evidence>
<evidence type="ECO:0000313" key="11">
    <source>
        <dbReference type="Proteomes" id="UP000035721"/>
    </source>
</evidence>
<comment type="cofactor">
    <cofactor evidence="1">
        <name>FMN</name>
        <dbReference type="ChEBI" id="CHEBI:58210"/>
    </cofactor>
</comment>
<accession>A0A077LWN9</accession>
<dbReference type="InterPro" id="IPR013785">
    <property type="entry name" value="Aldolase_TIM"/>
</dbReference>
<dbReference type="GO" id="GO:0009636">
    <property type="term" value="P:response to toxic substance"/>
    <property type="evidence" value="ECO:0007669"/>
    <property type="project" value="UniProtKB-KW"/>
</dbReference>
<comment type="catalytic activity">
    <reaction evidence="9">
        <text>3 propionate 3-nitronate + 3 O2 + H2O = 3 3-oxopropanoate + 2 nitrate + nitrite + H2O2 + 3 H(+)</text>
        <dbReference type="Rhea" id="RHEA:57332"/>
        <dbReference type="ChEBI" id="CHEBI:15377"/>
        <dbReference type="ChEBI" id="CHEBI:15378"/>
        <dbReference type="ChEBI" id="CHEBI:15379"/>
        <dbReference type="ChEBI" id="CHEBI:16240"/>
        <dbReference type="ChEBI" id="CHEBI:16301"/>
        <dbReference type="ChEBI" id="CHEBI:17632"/>
        <dbReference type="ChEBI" id="CHEBI:33190"/>
        <dbReference type="ChEBI" id="CHEBI:136067"/>
    </reaction>
</comment>
<keyword evidence="7" id="KW-0503">Monooxygenase</keyword>